<dbReference type="InterPro" id="IPR045584">
    <property type="entry name" value="Pilin-like"/>
</dbReference>
<dbReference type="GO" id="GO:0015627">
    <property type="term" value="C:type II protein secretion system complex"/>
    <property type="evidence" value="ECO:0007669"/>
    <property type="project" value="InterPro"/>
</dbReference>
<keyword evidence="8 11" id="KW-0472">Membrane</keyword>
<evidence type="ECO:0000256" key="10">
    <source>
        <dbReference type="ARBA" id="ARBA00030775"/>
    </source>
</evidence>
<name>A0A919F924_9XANT</name>
<dbReference type="AlphaFoldDB" id="A0A919F924"/>
<evidence type="ECO:0000256" key="5">
    <source>
        <dbReference type="ARBA" id="ARBA00022519"/>
    </source>
</evidence>
<evidence type="ECO:0000256" key="3">
    <source>
        <dbReference type="ARBA" id="ARBA00022475"/>
    </source>
</evidence>
<dbReference type="Proteomes" id="UP000623958">
    <property type="component" value="Unassembled WGS sequence"/>
</dbReference>
<evidence type="ECO:0000256" key="1">
    <source>
        <dbReference type="ARBA" id="ARBA00004377"/>
    </source>
</evidence>
<dbReference type="InterPro" id="IPR012902">
    <property type="entry name" value="N_methyl_site"/>
</dbReference>
<evidence type="ECO:0000256" key="7">
    <source>
        <dbReference type="ARBA" id="ARBA00022989"/>
    </source>
</evidence>
<evidence type="ECO:0000256" key="11">
    <source>
        <dbReference type="SAM" id="Phobius"/>
    </source>
</evidence>
<dbReference type="Gene3D" id="3.55.40.10">
    <property type="entry name" value="minor pseudopilin epsh domain"/>
    <property type="match status" value="1"/>
</dbReference>
<comment type="caution">
    <text evidence="13">The sequence shown here is derived from an EMBL/GenBank/DDBJ whole genome shotgun (WGS) entry which is preliminary data.</text>
</comment>
<gene>
    <name evidence="13" type="primary">fimT</name>
    <name evidence="13" type="ORF">GCM10009090_25370</name>
</gene>
<keyword evidence="14" id="KW-1185">Reference proteome</keyword>
<comment type="subcellular location">
    <subcellularLocation>
        <location evidence="1">Cell inner membrane</location>
        <topology evidence="1">Single-pass membrane protein</topology>
    </subcellularLocation>
</comment>
<comment type="similarity">
    <text evidence="9">Belongs to the GSP H family.</text>
</comment>
<organism evidence="13 14">
    <name type="scientific">Xanthomonas boreopolis</name>
    <dbReference type="NCBI Taxonomy" id="86183"/>
    <lineage>
        <taxon>Bacteria</taxon>
        <taxon>Pseudomonadati</taxon>
        <taxon>Pseudomonadota</taxon>
        <taxon>Gammaproteobacteria</taxon>
        <taxon>Lysobacterales</taxon>
        <taxon>Lysobacteraceae</taxon>
        <taxon>Xanthomonas</taxon>
    </lineage>
</organism>
<evidence type="ECO:0000256" key="6">
    <source>
        <dbReference type="ARBA" id="ARBA00022692"/>
    </source>
</evidence>
<keyword evidence="4" id="KW-0488">Methylation</keyword>
<evidence type="ECO:0000256" key="4">
    <source>
        <dbReference type="ARBA" id="ARBA00022481"/>
    </source>
</evidence>
<evidence type="ECO:0000313" key="14">
    <source>
        <dbReference type="Proteomes" id="UP000623958"/>
    </source>
</evidence>
<feature type="transmembrane region" description="Helical" evidence="11">
    <location>
        <begin position="6"/>
        <end position="31"/>
    </location>
</feature>
<accession>A0A919F924</accession>
<sequence>MPGRDTGFTLIESMMAMAVLAILVAIGIPAFKATLERQRARTATHLLSAQFASARSAAISHRTPTTVCPSADGLRCTEGTDWSRGWIMYRDPGRTPQPADAASVLRWENRPASGATRLLSSPGRRLIRFLPDGRSAGTNLSVRVCSDERFMAEIVVNNLGRVRTSRPTGNLPCGR</sequence>
<dbReference type="Pfam" id="PF12019">
    <property type="entry name" value="GspH"/>
    <property type="match status" value="1"/>
</dbReference>
<evidence type="ECO:0000256" key="2">
    <source>
        <dbReference type="ARBA" id="ARBA00021549"/>
    </source>
</evidence>
<dbReference type="Pfam" id="PF07963">
    <property type="entry name" value="N_methyl"/>
    <property type="match status" value="1"/>
</dbReference>
<protein>
    <recommendedName>
        <fullName evidence="2">Type II secretion system protein H</fullName>
    </recommendedName>
    <alternativeName>
        <fullName evidence="10">General secretion pathway protein H</fullName>
    </alternativeName>
</protein>
<evidence type="ECO:0000259" key="12">
    <source>
        <dbReference type="Pfam" id="PF12019"/>
    </source>
</evidence>
<dbReference type="NCBIfam" id="TIGR02532">
    <property type="entry name" value="IV_pilin_GFxxxE"/>
    <property type="match status" value="1"/>
</dbReference>
<dbReference type="GO" id="GO:0015628">
    <property type="term" value="P:protein secretion by the type II secretion system"/>
    <property type="evidence" value="ECO:0007669"/>
    <property type="project" value="InterPro"/>
</dbReference>
<dbReference type="PROSITE" id="PS00409">
    <property type="entry name" value="PROKAR_NTER_METHYL"/>
    <property type="match status" value="1"/>
</dbReference>
<keyword evidence="6 11" id="KW-0812">Transmembrane</keyword>
<evidence type="ECO:0000256" key="9">
    <source>
        <dbReference type="ARBA" id="ARBA00025772"/>
    </source>
</evidence>
<keyword evidence="7 11" id="KW-1133">Transmembrane helix</keyword>
<dbReference type="RefSeq" id="WP_434027687.1">
    <property type="nucleotide sequence ID" value="NZ_BNBA01000020.1"/>
</dbReference>
<keyword evidence="5" id="KW-0997">Cell inner membrane</keyword>
<keyword evidence="3" id="KW-1003">Cell membrane</keyword>
<dbReference type="SUPFAM" id="SSF54523">
    <property type="entry name" value="Pili subunits"/>
    <property type="match status" value="1"/>
</dbReference>
<reference evidence="13" key="2">
    <citation type="submission" date="2020-09" db="EMBL/GenBank/DDBJ databases">
        <authorList>
            <person name="Sun Q."/>
            <person name="Ohkuma M."/>
        </authorList>
    </citation>
    <scope>NUCLEOTIDE SEQUENCE</scope>
    <source>
        <strain evidence="13">JCM 13306</strain>
    </source>
</reference>
<dbReference type="EMBL" id="BNBA01000020">
    <property type="protein sequence ID" value="GHH56121.1"/>
    <property type="molecule type" value="Genomic_DNA"/>
</dbReference>
<evidence type="ECO:0000256" key="8">
    <source>
        <dbReference type="ARBA" id="ARBA00023136"/>
    </source>
</evidence>
<proteinExistence type="inferred from homology"/>
<feature type="domain" description="General secretion pathway GspH" evidence="12">
    <location>
        <begin position="44"/>
        <end position="160"/>
    </location>
</feature>
<evidence type="ECO:0000313" key="13">
    <source>
        <dbReference type="EMBL" id="GHH56121.1"/>
    </source>
</evidence>
<dbReference type="GO" id="GO:0005886">
    <property type="term" value="C:plasma membrane"/>
    <property type="evidence" value="ECO:0007669"/>
    <property type="project" value="UniProtKB-SubCell"/>
</dbReference>
<reference evidence="13" key="1">
    <citation type="journal article" date="2014" name="Int. J. Syst. Evol. Microbiol.">
        <title>Complete genome sequence of Corynebacterium casei LMG S-19264T (=DSM 44701T), isolated from a smear-ripened cheese.</title>
        <authorList>
            <consortium name="US DOE Joint Genome Institute (JGI-PGF)"/>
            <person name="Walter F."/>
            <person name="Albersmeier A."/>
            <person name="Kalinowski J."/>
            <person name="Ruckert C."/>
        </authorList>
    </citation>
    <scope>NUCLEOTIDE SEQUENCE</scope>
    <source>
        <strain evidence="13">JCM 13306</strain>
    </source>
</reference>
<dbReference type="InterPro" id="IPR022346">
    <property type="entry name" value="T2SS_GspH"/>
</dbReference>